<evidence type="ECO:0000259" key="4">
    <source>
        <dbReference type="Pfam" id="PF13649"/>
    </source>
</evidence>
<keyword evidence="2 5" id="KW-0808">Transferase</keyword>
<dbReference type="PANTHER" id="PTHR43464">
    <property type="entry name" value="METHYLTRANSFERASE"/>
    <property type="match status" value="1"/>
</dbReference>
<evidence type="ECO:0000256" key="3">
    <source>
        <dbReference type="ARBA" id="ARBA00022691"/>
    </source>
</evidence>
<dbReference type="Proteomes" id="UP000240542">
    <property type="component" value="Unassembled WGS sequence"/>
</dbReference>
<evidence type="ECO:0000313" key="6">
    <source>
        <dbReference type="Proteomes" id="UP000240542"/>
    </source>
</evidence>
<dbReference type="GO" id="GO:0008168">
    <property type="term" value="F:methyltransferase activity"/>
    <property type="evidence" value="ECO:0007669"/>
    <property type="project" value="UniProtKB-KW"/>
</dbReference>
<dbReference type="CDD" id="cd02440">
    <property type="entry name" value="AdoMet_MTases"/>
    <property type="match status" value="1"/>
</dbReference>
<dbReference type="EMBL" id="PYGA01000015">
    <property type="protein sequence ID" value="PSK95406.1"/>
    <property type="molecule type" value="Genomic_DNA"/>
</dbReference>
<dbReference type="Gene3D" id="3.40.50.150">
    <property type="entry name" value="Vaccinia Virus protein VP39"/>
    <property type="match status" value="1"/>
</dbReference>
<comment type="caution">
    <text evidence="5">The sequence shown here is derived from an EMBL/GenBank/DDBJ whole genome shotgun (WGS) entry which is preliminary data.</text>
</comment>
<evidence type="ECO:0000256" key="1">
    <source>
        <dbReference type="ARBA" id="ARBA00022603"/>
    </source>
</evidence>
<keyword evidence="1 5" id="KW-0489">Methyltransferase</keyword>
<proteinExistence type="predicted"/>
<feature type="domain" description="Methyltransferase" evidence="4">
    <location>
        <begin position="165"/>
        <end position="259"/>
    </location>
</feature>
<dbReference type="AlphaFoldDB" id="A0A2P8DDV5"/>
<keyword evidence="3" id="KW-0949">S-adenosyl-L-methionine</keyword>
<dbReference type="InterPro" id="IPR041698">
    <property type="entry name" value="Methyltransf_25"/>
</dbReference>
<dbReference type="SUPFAM" id="SSF53335">
    <property type="entry name" value="S-adenosyl-L-methionine-dependent methyltransferases"/>
    <property type="match status" value="1"/>
</dbReference>
<sequence length="330" mass="34869">MSRVEVPPISAVVRAWCPDWHTHAMATSEPRLAARVDALMTDAWVLAAFASAVNGEPLSEEHGAVLGAAGLAERVSEGWRLRPDHRAELAGRPDADAFPGRIGRILRQAADAAEGVPARPDGDDDAVFTAEGRNSGAQFGEYLDLLAARLPGVGGLLRSEGLRFLDVGTGIGAIAAEVAARVPGARAVGIDVQPRALRLAAAHLAERRLDDRVELRLEDVAALTDAGAYDLAWLPLSVIGTAAAAEALPRIRGALRPGGLLISATALRGAPEERGTRREAVLRWRVDRMGSTPWDAGELAARLVMAGYVDVQEVRTPPHAMALVVARAPH</sequence>
<dbReference type="GO" id="GO:0032259">
    <property type="term" value="P:methylation"/>
    <property type="evidence" value="ECO:0007669"/>
    <property type="project" value="UniProtKB-KW"/>
</dbReference>
<organism evidence="5 6">
    <name type="scientific">Murinocardiopsis flavida</name>
    <dbReference type="NCBI Taxonomy" id="645275"/>
    <lineage>
        <taxon>Bacteria</taxon>
        <taxon>Bacillati</taxon>
        <taxon>Actinomycetota</taxon>
        <taxon>Actinomycetes</taxon>
        <taxon>Streptosporangiales</taxon>
        <taxon>Nocardiopsidaceae</taxon>
        <taxon>Murinocardiopsis</taxon>
    </lineage>
</organism>
<dbReference type="Pfam" id="PF13649">
    <property type="entry name" value="Methyltransf_25"/>
    <property type="match status" value="1"/>
</dbReference>
<protein>
    <submittedName>
        <fullName evidence="5">Methyltransferase family protein</fullName>
    </submittedName>
</protein>
<evidence type="ECO:0000313" key="5">
    <source>
        <dbReference type="EMBL" id="PSK95406.1"/>
    </source>
</evidence>
<reference evidence="5 6" key="1">
    <citation type="submission" date="2018-03" db="EMBL/GenBank/DDBJ databases">
        <title>Genomic Encyclopedia of Archaeal and Bacterial Type Strains, Phase II (KMG-II): from individual species to whole genera.</title>
        <authorList>
            <person name="Goeker M."/>
        </authorList>
    </citation>
    <scope>NUCLEOTIDE SEQUENCE [LARGE SCALE GENOMIC DNA]</scope>
    <source>
        <strain evidence="5 6">DSM 45312</strain>
    </source>
</reference>
<evidence type="ECO:0000256" key="2">
    <source>
        <dbReference type="ARBA" id="ARBA00022679"/>
    </source>
</evidence>
<dbReference type="InterPro" id="IPR029063">
    <property type="entry name" value="SAM-dependent_MTases_sf"/>
</dbReference>
<name>A0A2P8DDV5_9ACTN</name>
<gene>
    <name evidence="5" type="ORF">CLV63_11566</name>
</gene>
<accession>A0A2P8DDV5</accession>
<dbReference type="PANTHER" id="PTHR43464:SF19">
    <property type="entry name" value="UBIQUINONE BIOSYNTHESIS O-METHYLTRANSFERASE, MITOCHONDRIAL"/>
    <property type="match status" value="1"/>
</dbReference>
<keyword evidence="6" id="KW-1185">Reference proteome</keyword>